<dbReference type="Pfam" id="PF14478">
    <property type="entry name" value="DUF4430"/>
    <property type="match status" value="1"/>
</dbReference>
<dbReference type="Proteomes" id="UP001258181">
    <property type="component" value="Unassembled WGS sequence"/>
</dbReference>
<evidence type="ECO:0000313" key="3">
    <source>
        <dbReference type="EMBL" id="MDR7072585.1"/>
    </source>
</evidence>
<evidence type="ECO:0000256" key="1">
    <source>
        <dbReference type="SAM" id="SignalP"/>
    </source>
</evidence>
<dbReference type="InterPro" id="IPR027954">
    <property type="entry name" value="Transcobalamin-like_C"/>
</dbReference>
<feature type="chain" id="PRO_5047139846" evidence="1">
    <location>
        <begin position="22"/>
        <end position="133"/>
    </location>
</feature>
<organism evidence="3 4">
    <name type="scientific">Fictibacillus barbaricus</name>
    <dbReference type="NCBI Taxonomy" id="182136"/>
    <lineage>
        <taxon>Bacteria</taxon>
        <taxon>Bacillati</taxon>
        <taxon>Bacillota</taxon>
        <taxon>Bacilli</taxon>
        <taxon>Bacillales</taxon>
        <taxon>Fictibacillaceae</taxon>
        <taxon>Fictibacillus</taxon>
    </lineage>
</organism>
<dbReference type="PROSITE" id="PS51257">
    <property type="entry name" value="PROKAR_LIPOPROTEIN"/>
    <property type="match status" value="1"/>
</dbReference>
<comment type="caution">
    <text evidence="3">The sequence shown here is derived from an EMBL/GenBank/DDBJ whole genome shotgun (WGS) entry which is preliminary data.</text>
</comment>
<feature type="domain" description="Transcobalamin-like C-terminal" evidence="2">
    <location>
        <begin position="63"/>
        <end position="131"/>
    </location>
</feature>
<name>A0ABU1TZE4_9BACL</name>
<reference evidence="3 4" key="1">
    <citation type="submission" date="2023-07" db="EMBL/GenBank/DDBJ databases">
        <title>Sorghum-associated microbial communities from plants grown in Nebraska, USA.</title>
        <authorList>
            <person name="Schachtman D."/>
        </authorList>
    </citation>
    <scope>NUCLEOTIDE SEQUENCE [LARGE SCALE GENOMIC DNA]</scope>
    <source>
        <strain evidence="3 4">BE211</strain>
    </source>
</reference>
<gene>
    <name evidence="3" type="ORF">J2X07_001562</name>
</gene>
<protein>
    <submittedName>
        <fullName evidence="3">Uncharacterized protein YceK</fullName>
    </submittedName>
</protein>
<dbReference type="EMBL" id="JAVDWA010000002">
    <property type="protein sequence ID" value="MDR7072585.1"/>
    <property type="molecule type" value="Genomic_DNA"/>
</dbReference>
<keyword evidence="4" id="KW-1185">Reference proteome</keyword>
<sequence>MKKLVVVLAVLMMMLAGCGTAETKKSSEQPKTEETKKQQVTVNITKDNGKEKVTEKKVAIKENDTVMDVMKSNFKLDLIYNDAFINGIDGVKGNEQDKTSWFLSVNGKDATKGAKDIKVKPGDVIGFDLHKYE</sequence>
<dbReference type="Gene3D" id="2.170.130.30">
    <property type="match status" value="1"/>
</dbReference>
<evidence type="ECO:0000313" key="4">
    <source>
        <dbReference type="Proteomes" id="UP001258181"/>
    </source>
</evidence>
<feature type="signal peptide" evidence="1">
    <location>
        <begin position="1"/>
        <end position="21"/>
    </location>
</feature>
<dbReference type="RefSeq" id="WP_310257876.1">
    <property type="nucleotide sequence ID" value="NZ_JAVDWA010000002.1"/>
</dbReference>
<proteinExistence type="predicted"/>
<keyword evidence="1" id="KW-0732">Signal</keyword>
<evidence type="ECO:0000259" key="2">
    <source>
        <dbReference type="Pfam" id="PF14478"/>
    </source>
</evidence>
<accession>A0ABU1TZE4</accession>